<dbReference type="Proteomes" id="UP001151081">
    <property type="component" value="Unassembled WGS sequence"/>
</dbReference>
<evidence type="ECO:0000256" key="1">
    <source>
        <dbReference type="SAM" id="MobiDB-lite"/>
    </source>
</evidence>
<name>A0A9X3XAR9_9BACT</name>
<organism evidence="2 3">
    <name type="scientific">Polyangium jinanense</name>
    <dbReference type="NCBI Taxonomy" id="2829994"/>
    <lineage>
        <taxon>Bacteria</taxon>
        <taxon>Pseudomonadati</taxon>
        <taxon>Myxococcota</taxon>
        <taxon>Polyangia</taxon>
        <taxon>Polyangiales</taxon>
        <taxon>Polyangiaceae</taxon>
        <taxon>Polyangium</taxon>
    </lineage>
</organism>
<reference evidence="2 3" key="1">
    <citation type="submission" date="2021-04" db="EMBL/GenBank/DDBJ databases">
        <title>Genome analysis of Polyangium sp.</title>
        <authorList>
            <person name="Li Y."/>
            <person name="Wang J."/>
        </authorList>
    </citation>
    <scope>NUCLEOTIDE SEQUENCE [LARGE SCALE GENOMIC DNA]</scope>
    <source>
        <strain evidence="2 3">SDU14</strain>
    </source>
</reference>
<sequence length="120" mass="13493">MTPKAKNDSRPPSPARPRTLPGRAPASNACPLFFRVLVYEARSGEKSFADCGHELGRQIFSIVGNELGEDVLGELVVLIMKRDTLAILQWLKARVPRMMDMIPTREYRAFMKGFMQAVVE</sequence>
<keyword evidence="3" id="KW-1185">Reference proteome</keyword>
<evidence type="ECO:0000313" key="2">
    <source>
        <dbReference type="EMBL" id="MDC3986894.1"/>
    </source>
</evidence>
<dbReference type="RefSeq" id="WP_272426459.1">
    <property type="nucleotide sequence ID" value="NZ_JAGTJJ010000045.1"/>
</dbReference>
<evidence type="ECO:0000313" key="3">
    <source>
        <dbReference type="Proteomes" id="UP001151081"/>
    </source>
</evidence>
<dbReference type="EMBL" id="JAGTJJ010000045">
    <property type="protein sequence ID" value="MDC3986894.1"/>
    <property type="molecule type" value="Genomic_DNA"/>
</dbReference>
<comment type="caution">
    <text evidence="2">The sequence shown here is derived from an EMBL/GenBank/DDBJ whole genome shotgun (WGS) entry which is preliminary data.</text>
</comment>
<feature type="region of interest" description="Disordered" evidence="1">
    <location>
        <begin position="1"/>
        <end position="27"/>
    </location>
</feature>
<dbReference type="AlphaFoldDB" id="A0A9X3XAR9"/>
<gene>
    <name evidence="2" type="ORF">KEG57_40865</name>
</gene>
<proteinExistence type="predicted"/>
<accession>A0A9X3XAR9</accession>
<protein>
    <submittedName>
        <fullName evidence="2">Uncharacterized protein</fullName>
    </submittedName>
</protein>